<evidence type="ECO:0000313" key="2">
    <source>
        <dbReference type="EMBL" id="KAF2795203.1"/>
    </source>
</evidence>
<keyword evidence="3" id="KW-1185">Reference proteome</keyword>
<keyword evidence="1" id="KW-0732">Signal</keyword>
<dbReference type="AlphaFoldDB" id="A0A6A6XGN3"/>
<dbReference type="InterPro" id="IPR015141">
    <property type="entry name" value="PLipase_A2_prok/fun"/>
</dbReference>
<evidence type="ECO:0000313" key="3">
    <source>
        <dbReference type="Proteomes" id="UP000799757"/>
    </source>
</evidence>
<evidence type="ECO:0000256" key="1">
    <source>
        <dbReference type="SAM" id="SignalP"/>
    </source>
</evidence>
<dbReference type="InterPro" id="IPR036444">
    <property type="entry name" value="PLipase_A2_dom_sf"/>
</dbReference>
<dbReference type="PANTHER" id="PTHR40787:SF3">
    <property type="entry name" value="PROTEIN TRANSPORT PROTEIN SEC39"/>
    <property type="match status" value="1"/>
</dbReference>
<dbReference type="PANTHER" id="PTHR40787">
    <property type="entry name" value="SECRETED PROTEIN"/>
    <property type="match status" value="1"/>
</dbReference>
<organism evidence="2 3">
    <name type="scientific">Melanomma pulvis-pyrius CBS 109.77</name>
    <dbReference type="NCBI Taxonomy" id="1314802"/>
    <lineage>
        <taxon>Eukaryota</taxon>
        <taxon>Fungi</taxon>
        <taxon>Dikarya</taxon>
        <taxon>Ascomycota</taxon>
        <taxon>Pezizomycotina</taxon>
        <taxon>Dothideomycetes</taxon>
        <taxon>Pleosporomycetidae</taxon>
        <taxon>Pleosporales</taxon>
        <taxon>Melanommataceae</taxon>
        <taxon>Melanomma</taxon>
    </lineage>
</organism>
<feature type="chain" id="PRO_5025536918" description="Prokaryotic phospholipase A2-domain-containing protein" evidence="1">
    <location>
        <begin position="18"/>
        <end position="162"/>
    </location>
</feature>
<dbReference type="EMBL" id="MU001866">
    <property type="protein sequence ID" value="KAF2795203.1"/>
    <property type="molecule type" value="Genomic_DNA"/>
</dbReference>
<proteinExistence type="predicted"/>
<dbReference type="GO" id="GO:0006644">
    <property type="term" value="P:phospholipid metabolic process"/>
    <property type="evidence" value="ECO:0007669"/>
    <property type="project" value="InterPro"/>
</dbReference>
<gene>
    <name evidence="2" type="ORF">K505DRAFT_336257</name>
</gene>
<accession>A0A6A6XGN3</accession>
<dbReference type="GO" id="GO:0050482">
    <property type="term" value="P:arachidonate secretion"/>
    <property type="evidence" value="ECO:0007669"/>
    <property type="project" value="InterPro"/>
</dbReference>
<dbReference type="OrthoDB" id="5120271at2759"/>
<name>A0A6A6XGN3_9PLEO</name>
<reference evidence="2" key="1">
    <citation type="journal article" date="2020" name="Stud. Mycol.">
        <title>101 Dothideomycetes genomes: a test case for predicting lifestyles and emergence of pathogens.</title>
        <authorList>
            <person name="Haridas S."/>
            <person name="Albert R."/>
            <person name="Binder M."/>
            <person name="Bloem J."/>
            <person name="Labutti K."/>
            <person name="Salamov A."/>
            <person name="Andreopoulos B."/>
            <person name="Baker S."/>
            <person name="Barry K."/>
            <person name="Bills G."/>
            <person name="Bluhm B."/>
            <person name="Cannon C."/>
            <person name="Castanera R."/>
            <person name="Culley D."/>
            <person name="Daum C."/>
            <person name="Ezra D."/>
            <person name="Gonzalez J."/>
            <person name="Henrissat B."/>
            <person name="Kuo A."/>
            <person name="Liang C."/>
            <person name="Lipzen A."/>
            <person name="Lutzoni F."/>
            <person name="Magnuson J."/>
            <person name="Mondo S."/>
            <person name="Nolan M."/>
            <person name="Ohm R."/>
            <person name="Pangilinan J."/>
            <person name="Park H.-J."/>
            <person name="Ramirez L."/>
            <person name="Alfaro M."/>
            <person name="Sun H."/>
            <person name="Tritt A."/>
            <person name="Yoshinaga Y."/>
            <person name="Zwiers L.-H."/>
            <person name="Turgeon B."/>
            <person name="Goodwin S."/>
            <person name="Spatafora J."/>
            <person name="Crous P."/>
            <person name="Grigoriev I."/>
        </authorList>
    </citation>
    <scope>NUCLEOTIDE SEQUENCE</scope>
    <source>
        <strain evidence="2">CBS 109.77</strain>
    </source>
</reference>
<dbReference type="Proteomes" id="UP000799757">
    <property type="component" value="Unassembled WGS sequence"/>
</dbReference>
<dbReference type="Pfam" id="PF09056">
    <property type="entry name" value="Phospholip_A2_3"/>
    <property type="match status" value="1"/>
</dbReference>
<feature type="signal peptide" evidence="1">
    <location>
        <begin position="1"/>
        <end position="17"/>
    </location>
</feature>
<protein>
    <recommendedName>
        <fullName evidence="4">Prokaryotic phospholipase A2-domain-containing protein</fullName>
    </recommendedName>
</protein>
<dbReference type="Gene3D" id="1.20.90.10">
    <property type="entry name" value="Phospholipase A2 domain"/>
    <property type="match status" value="1"/>
</dbReference>
<evidence type="ECO:0008006" key="4">
    <source>
        <dbReference type="Google" id="ProtNLM"/>
    </source>
</evidence>
<sequence>MKSLLLPLLALLSLTTAAVLPRQETAVAATDRLLFSTSISAFETARNAKNPPSLDWTSDGCSSSPDNPFGFDFIQSCHRHDFGYRNYKLQNRFTAAGKAKIDNNFKTDMYNQCETEGGVFEVAACKGVANVYYEAVKEFGTKRAAEILEKERKREVVEAEGR</sequence>
<dbReference type="SUPFAM" id="SSF48619">
    <property type="entry name" value="Phospholipase A2, PLA2"/>
    <property type="match status" value="1"/>
</dbReference>
<dbReference type="GO" id="GO:0004623">
    <property type="term" value="F:phospholipase A2 activity"/>
    <property type="evidence" value="ECO:0007669"/>
    <property type="project" value="InterPro"/>
</dbReference>